<proteinExistence type="predicted"/>
<name>A0A9Q0UUS8_SALVM</name>
<dbReference type="InterPro" id="IPR036322">
    <property type="entry name" value="WD40_repeat_dom_sf"/>
</dbReference>
<dbReference type="PANTHER" id="PTHR46108:SF4">
    <property type="entry name" value="BLUE CHEESE"/>
    <property type="match status" value="1"/>
</dbReference>
<evidence type="ECO:0000256" key="1">
    <source>
        <dbReference type="ARBA" id="ARBA00022574"/>
    </source>
</evidence>
<protein>
    <submittedName>
        <fullName evidence="2">BEIGE/BEACH/WD DOMAIN CONTAINING PROTEIN-RELATED</fullName>
    </submittedName>
</protein>
<sequence length="147" mass="16476">MVHCSNQESALSKFTSNLTGGLYLGDNVPEYRLLLHKVLKFHKHPVTSLLLTSDLKQLLSGDSGGHLLSWTLPDESLLASSNQGWNYQQCVMKLYRGKVCWEWRVVKPPGQVEWAIASEVPSPCRCILSNGVQWGKIVDLEYFTLSG</sequence>
<dbReference type="Proteomes" id="UP001151529">
    <property type="component" value="Chromosome 5"/>
</dbReference>
<keyword evidence="3" id="KW-1185">Reference proteome</keyword>
<dbReference type="InterPro" id="IPR051944">
    <property type="entry name" value="BEACH_domain_protein"/>
</dbReference>
<keyword evidence="1" id="KW-0853">WD repeat</keyword>
<reference evidence="2" key="1">
    <citation type="submission" date="2022-11" db="EMBL/GenBank/DDBJ databases">
        <authorList>
            <person name="Hyden B.L."/>
            <person name="Feng K."/>
            <person name="Yates T."/>
            <person name="Jawdy S."/>
            <person name="Smart L.B."/>
            <person name="Muchero W."/>
        </authorList>
    </citation>
    <scope>NUCLEOTIDE SEQUENCE</scope>
    <source>
        <tissue evidence="2">Shoot tip</tissue>
    </source>
</reference>
<comment type="caution">
    <text evidence="2">The sequence shown here is derived from an EMBL/GenBank/DDBJ whole genome shotgun (WGS) entry which is preliminary data.</text>
</comment>
<evidence type="ECO:0000313" key="3">
    <source>
        <dbReference type="Proteomes" id="UP001151529"/>
    </source>
</evidence>
<evidence type="ECO:0000313" key="2">
    <source>
        <dbReference type="EMBL" id="KAJ6736163.1"/>
    </source>
</evidence>
<accession>A0A9Q0UUS8</accession>
<reference evidence="2" key="2">
    <citation type="journal article" date="2023" name="Int. J. Mol. Sci.">
        <title>De Novo Assembly and Annotation of 11 Diverse Shrub Willow (Salix) Genomes Reveals Novel Gene Organization in Sex-Linked Regions.</title>
        <authorList>
            <person name="Hyden B."/>
            <person name="Feng K."/>
            <person name="Yates T.B."/>
            <person name="Jawdy S."/>
            <person name="Cereghino C."/>
            <person name="Smart L.B."/>
            <person name="Muchero W."/>
        </authorList>
    </citation>
    <scope>NUCLEOTIDE SEQUENCE [LARGE SCALE GENOMIC DNA]</scope>
    <source>
        <tissue evidence="2">Shoot tip</tissue>
    </source>
</reference>
<organism evidence="2 3">
    <name type="scientific">Salix viminalis</name>
    <name type="common">Common osier</name>
    <name type="synonym">Basket willow</name>
    <dbReference type="NCBI Taxonomy" id="40686"/>
    <lineage>
        <taxon>Eukaryota</taxon>
        <taxon>Viridiplantae</taxon>
        <taxon>Streptophyta</taxon>
        <taxon>Embryophyta</taxon>
        <taxon>Tracheophyta</taxon>
        <taxon>Spermatophyta</taxon>
        <taxon>Magnoliopsida</taxon>
        <taxon>eudicotyledons</taxon>
        <taxon>Gunneridae</taxon>
        <taxon>Pentapetalae</taxon>
        <taxon>rosids</taxon>
        <taxon>fabids</taxon>
        <taxon>Malpighiales</taxon>
        <taxon>Salicaceae</taxon>
        <taxon>Saliceae</taxon>
        <taxon>Salix</taxon>
    </lineage>
</organism>
<dbReference type="SUPFAM" id="SSF50978">
    <property type="entry name" value="WD40 repeat-like"/>
    <property type="match status" value="1"/>
</dbReference>
<dbReference type="EMBL" id="JAPFFL010000003">
    <property type="protein sequence ID" value="KAJ6736163.1"/>
    <property type="molecule type" value="Genomic_DNA"/>
</dbReference>
<dbReference type="AlphaFoldDB" id="A0A9Q0UUS8"/>
<gene>
    <name evidence="2" type="ORF">OIU85_018373</name>
</gene>
<dbReference type="PANTHER" id="PTHR46108">
    <property type="entry name" value="BLUE CHEESE"/>
    <property type="match status" value="1"/>
</dbReference>